<dbReference type="Gene3D" id="1.10.579.10">
    <property type="entry name" value="DNA Cyclobutane Dipyrimidine Photolyase, subunit A, domain 3"/>
    <property type="match status" value="1"/>
</dbReference>
<comment type="caution">
    <text evidence="2">The sequence shown here is derived from an EMBL/GenBank/DDBJ whole genome shotgun (WGS) entry which is preliminary data.</text>
</comment>
<dbReference type="InterPro" id="IPR036134">
    <property type="entry name" value="Crypto/Photolyase_FAD-like_sf"/>
</dbReference>
<reference evidence="2" key="1">
    <citation type="submission" date="2022-07" db="EMBL/GenBank/DDBJ databases">
        <title>Fungi with potential for degradation of polypropylene.</title>
        <authorList>
            <person name="Gostincar C."/>
        </authorList>
    </citation>
    <scope>NUCLEOTIDE SEQUENCE</scope>
    <source>
        <strain evidence="2">EXF-13287</strain>
    </source>
</reference>
<proteinExistence type="predicted"/>
<dbReference type="EMBL" id="JANBVN010000036">
    <property type="protein sequence ID" value="KAJ9158411.1"/>
    <property type="molecule type" value="Genomic_DNA"/>
</dbReference>
<dbReference type="SUPFAM" id="SSF48173">
    <property type="entry name" value="Cryptochrome/photolyase FAD-binding domain"/>
    <property type="match status" value="1"/>
</dbReference>
<evidence type="ECO:0000313" key="3">
    <source>
        <dbReference type="Proteomes" id="UP001174691"/>
    </source>
</evidence>
<evidence type="ECO:0000313" key="2">
    <source>
        <dbReference type="EMBL" id="KAJ9158411.1"/>
    </source>
</evidence>
<gene>
    <name evidence="2" type="ORF">NKR19_g3322</name>
</gene>
<evidence type="ECO:0000256" key="1">
    <source>
        <dbReference type="SAM" id="MobiDB-lite"/>
    </source>
</evidence>
<dbReference type="Proteomes" id="UP001174691">
    <property type="component" value="Unassembled WGS sequence"/>
</dbReference>
<feature type="compositionally biased region" description="Polar residues" evidence="1">
    <location>
        <begin position="74"/>
        <end position="87"/>
    </location>
</feature>
<dbReference type="AlphaFoldDB" id="A0AA38VM72"/>
<organism evidence="2 3">
    <name type="scientific">Coniochaeta hoffmannii</name>
    <dbReference type="NCBI Taxonomy" id="91930"/>
    <lineage>
        <taxon>Eukaryota</taxon>
        <taxon>Fungi</taxon>
        <taxon>Dikarya</taxon>
        <taxon>Ascomycota</taxon>
        <taxon>Pezizomycotina</taxon>
        <taxon>Sordariomycetes</taxon>
        <taxon>Sordariomycetidae</taxon>
        <taxon>Coniochaetales</taxon>
        <taxon>Coniochaetaceae</taxon>
        <taxon>Coniochaeta</taxon>
    </lineage>
</organism>
<sequence length="129" mass="13939">MLLVDYDVSSGWANWQYVSGVGNDFRGDNRIFNLSSRRSTTTRRAQAEYRPRSSNRKRGAVPREAANDGENVAHAQNQASLKPSSQLGSGTAPRFLMVQAYISLPSETAAYSVATGSGASSPWRALAGK</sequence>
<name>A0AA38VM72_9PEZI</name>
<protein>
    <submittedName>
        <fullName evidence="2">Uncharacterized protein</fullName>
    </submittedName>
</protein>
<accession>A0AA38VM72</accession>
<keyword evidence="3" id="KW-1185">Reference proteome</keyword>
<feature type="region of interest" description="Disordered" evidence="1">
    <location>
        <begin position="36"/>
        <end position="87"/>
    </location>
</feature>